<organism evidence="6 7">
    <name type="scientific">Lysinimonas soli</name>
    <dbReference type="NCBI Taxonomy" id="1074233"/>
    <lineage>
        <taxon>Bacteria</taxon>
        <taxon>Bacillati</taxon>
        <taxon>Actinomycetota</taxon>
        <taxon>Actinomycetes</taxon>
        <taxon>Micrococcales</taxon>
        <taxon>Microbacteriaceae</taxon>
        <taxon>Lysinimonas</taxon>
    </lineage>
</organism>
<feature type="chain" id="PRO_5046281148" evidence="4">
    <location>
        <begin position="26"/>
        <end position="392"/>
    </location>
</feature>
<dbReference type="Gene3D" id="3.40.50.2300">
    <property type="match status" value="2"/>
</dbReference>
<keyword evidence="7" id="KW-1185">Reference proteome</keyword>
<accession>A0ABW0NTD3</accession>
<evidence type="ECO:0000313" key="6">
    <source>
        <dbReference type="EMBL" id="MFC5503216.1"/>
    </source>
</evidence>
<comment type="similarity">
    <text evidence="2">Belongs to the bacterial solute-binding protein 2 family.</text>
</comment>
<keyword evidence="3 4" id="KW-0732">Signal</keyword>
<dbReference type="RefSeq" id="WP_386740933.1">
    <property type="nucleotide sequence ID" value="NZ_JBHSMG010000004.1"/>
</dbReference>
<dbReference type="PANTHER" id="PTHR46847">
    <property type="entry name" value="D-ALLOSE-BINDING PERIPLASMIC PROTEIN-RELATED"/>
    <property type="match status" value="1"/>
</dbReference>
<feature type="domain" description="Periplasmic binding protein" evidence="5">
    <location>
        <begin position="84"/>
        <end position="339"/>
    </location>
</feature>
<evidence type="ECO:0000256" key="3">
    <source>
        <dbReference type="ARBA" id="ARBA00022729"/>
    </source>
</evidence>
<gene>
    <name evidence="6" type="ORF">ACFPJ4_13285</name>
</gene>
<dbReference type="InterPro" id="IPR025997">
    <property type="entry name" value="SBP_2_dom"/>
</dbReference>
<sequence length="392" mass="41139">MNKPNPAARKFFAMAVAGLAVLGMAGCSTPAADSTPTSAAAKNPVKVDSNGRPILTDDYSKQVAAAAGVEVDTTKFKKTAPYNIAAIVQGPTNGWGTTFDAVMKDEFTKSGKVGNLMYVPWNFQTDNQVKGVEDAIAAHVDAIMLTSLSRAGLVSAVERATAAGIPVITCMAGVQSTAYTAEVSRNIPQMGFSSADAIAQQLHGTGKVVMLNGIAGADAAEFWKSGAEAAFKQYPGITIVSQQYADWSAAKAMDVMRTVIAQHPDANAVWVGGLEMGPSVIQAYKEAGMTVPLIGGTNPTNGFLRLAIQDKLKFNVSPFPPAAAKECVDTVFKVLNGQKVAKYTDVIDTMKGVAPYSQADASKWYEPAFNDDYIGPKVASDAVYLAAGFGKK</sequence>
<dbReference type="Proteomes" id="UP001596039">
    <property type="component" value="Unassembled WGS sequence"/>
</dbReference>
<dbReference type="PROSITE" id="PS51257">
    <property type="entry name" value="PROKAR_LIPOPROTEIN"/>
    <property type="match status" value="1"/>
</dbReference>
<dbReference type="PANTHER" id="PTHR46847:SF3">
    <property type="entry name" value="GALACTOFURANOSE-BINDING PROTEIN YTFQ"/>
    <property type="match status" value="1"/>
</dbReference>
<evidence type="ECO:0000256" key="1">
    <source>
        <dbReference type="ARBA" id="ARBA00004196"/>
    </source>
</evidence>
<comment type="caution">
    <text evidence="6">The sequence shown here is derived from an EMBL/GenBank/DDBJ whole genome shotgun (WGS) entry which is preliminary data.</text>
</comment>
<evidence type="ECO:0000256" key="2">
    <source>
        <dbReference type="ARBA" id="ARBA00007639"/>
    </source>
</evidence>
<evidence type="ECO:0000313" key="7">
    <source>
        <dbReference type="Proteomes" id="UP001596039"/>
    </source>
</evidence>
<feature type="signal peptide" evidence="4">
    <location>
        <begin position="1"/>
        <end position="25"/>
    </location>
</feature>
<dbReference type="SUPFAM" id="SSF53822">
    <property type="entry name" value="Periplasmic binding protein-like I"/>
    <property type="match status" value="1"/>
</dbReference>
<protein>
    <submittedName>
        <fullName evidence="6">Substrate-binding domain-containing protein</fullName>
    </submittedName>
</protein>
<evidence type="ECO:0000259" key="5">
    <source>
        <dbReference type="Pfam" id="PF13407"/>
    </source>
</evidence>
<comment type="subcellular location">
    <subcellularLocation>
        <location evidence="1">Cell envelope</location>
    </subcellularLocation>
</comment>
<name>A0ABW0NTD3_9MICO</name>
<proteinExistence type="inferred from homology"/>
<reference evidence="7" key="1">
    <citation type="journal article" date="2019" name="Int. J. Syst. Evol. Microbiol.">
        <title>The Global Catalogue of Microorganisms (GCM) 10K type strain sequencing project: providing services to taxonomists for standard genome sequencing and annotation.</title>
        <authorList>
            <consortium name="The Broad Institute Genomics Platform"/>
            <consortium name="The Broad Institute Genome Sequencing Center for Infectious Disease"/>
            <person name="Wu L."/>
            <person name="Ma J."/>
        </authorList>
    </citation>
    <scope>NUCLEOTIDE SEQUENCE [LARGE SCALE GENOMIC DNA]</scope>
    <source>
        <strain evidence="7">CGMCC 4.6997</strain>
    </source>
</reference>
<dbReference type="InterPro" id="IPR028082">
    <property type="entry name" value="Peripla_BP_I"/>
</dbReference>
<dbReference type="Pfam" id="PF13407">
    <property type="entry name" value="Peripla_BP_4"/>
    <property type="match status" value="1"/>
</dbReference>
<evidence type="ECO:0000256" key="4">
    <source>
        <dbReference type="SAM" id="SignalP"/>
    </source>
</evidence>
<dbReference type="EMBL" id="JBHSMG010000004">
    <property type="protein sequence ID" value="MFC5503216.1"/>
    <property type="molecule type" value="Genomic_DNA"/>
</dbReference>